<accession>A0A1B8B0N3</accession>
<evidence type="ECO:0000313" key="3">
    <source>
        <dbReference type="Proteomes" id="UP000091967"/>
    </source>
</evidence>
<dbReference type="AlphaFoldDB" id="A0A1B8B0N3"/>
<dbReference type="PROSITE" id="PS50003">
    <property type="entry name" value="PH_DOMAIN"/>
    <property type="match status" value="1"/>
</dbReference>
<sequence>MANQDTVNADNKQEDQQWLKTIETCIEEQQDELDVNSQAAYYEAVRDMLLHQGDSDEAISQAIERCYDHYINSIDVENSRYEEDGIEGPHKYHVTNILRSIAAIAFELVYDLPYLDPKNEILSRFLIQMAKNVPPKFRQEGADTSRDFDGIQNAARDSWERFHVDSFNLEKERPDAQQMAEVWLNVTALIAKLFQEDPALLARYGGLWMSCDLLKAFEENTKGDITKHILKQAQILAVANYIIIAGDAFAKIIANKRRAQNYEISAEKWKNWTSKLQEMADAVDEDTRWNLKERLQKAHDKMVKMQEVL</sequence>
<protein>
    <recommendedName>
        <fullName evidence="1">PH domain-containing protein</fullName>
    </recommendedName>
</protein>
<dbReference type="OMA" id="KWKLWAS"/>
<proteinExistence type="predicted"/>
<gene>
    <name evidence="2" type="ORF">FPOA_00237</name>
</gene>
<dbReference type="Pfam" id="PF12311">
    <property type="entry name" value="DUF3632"/>
    <property type="match status" value="1"/>
</dbReference>
<dbReference type="InterPro" id="IPR022085">
    <property type="entry name" value="OpdG"/>
</dbReference>
<evidence type="ECO:0000259" key="1">
    <source>
        <dbReference type="PROSITE" id="PS50003"/>
    </source>
</evidence>
<organism evidence="2 3">
    <name type="scientific">Fusarium poae</name>
    <dbReference type="NCBI Taxonomy" id="36050"/>
    <lineage>
        <taxon>Eukaryota</taxon>
        <taxon>Fungi</taxon>
        <taxon>Dikarya</taxon>
        <taxon>Ascomycota</taxon>
        <taxon>Pezizomycotina</taxon>
        <taxon>Sordariomycetes</taxon>
        <taxon>Hypocreomycetidae</taxon>
        <taxon>Hypocreales</taxon>
        <taxon>Nectriaceae</taxon>
        <taxon>Fusarium</taxon>
    </lineage>
</organism>
<keyword evidence="3" id="KW-1185">Reference proteome</keyword>
<comment type="caution">
    <text evidence="2">The sequence shown here is derived from an EMBL/GenBank/DDBJ whole genome shotgun (WGS) entry which is preliminary data.</text>
</comment>
<evidence type="ECO:0000313" key="2">
    <source>
        <dbReference type="EMBL" id="OBS26297.1"/>
    </source>
</evidence>
<dbReference type="EMBL" id="LYXU01000001">
    <property type="protein sequence ID" value="OBS26297.1"/>
    <property type="molecule type" value="Genomic_DNA"/>
</dbReference>
<dbReference type="Proteomes" id="UP000091967">
    <property type="component" value="Unassembled WGS sequence"/>
</dbReference>
<reference evidence="2 3" key="1">
    <citation type="submission" date="2016-06" db="EMBL/GenBank/DDBJ databases">
        <title>Living apart together: crosstalk between the core and supernumerary genomes in a fungal plant pathogen.</title>
        <authorList>
            <person name="Vanheule A."/>
            <person name="Audenaert K."/>
            <person name="Warris S."/>
            <person name="Van De Geest H."/>
            <person name="Schijlen E."/>
            <person name="Hofte M."/>
            <person name="De Saeger S."/>
            <person name="Haesaert G."/>
            <person name="Waalwijk C."/>
            <person name="Van Der Lee T."/>
        </authorList>
    </citation>
    <scope>NUCLEOTIDE SEQUENCE [LARGE SCALE GENOMIC DNA]</scope>
    <source>
        <strain evidence="2 3">2516</strain>
    </source>
</reference>
<feature type="domain" description="PH" evidence="1">
    <location>
        <begin position="1"/>
        <end position="27"/>
    </location>
</feature>
<dbReference type="InterPro" id="IPR001849">
    <property type="entry name" value="PH_domain"/>
</dbReference>
<name>A0A1B8B0N3_FUSPO</name>